<keyword evidence="3 6" id="KW-0812">Transmembrane</keyword>
<proteinExistence type="predicted"/>
<comment type="subcellular location">
    <subcellularLocation>
        <location evidence="1">Cell membrane</location>
        <topology evidence="1">Multi-pass membrane protein</topology>
    </subcellularLocation>
</comment>
<dbReference type="GO" id="GO:0005886">
    <property type="term" value="C:plasma membrane"/>
    <property type="evidence" value="ECO:0007669"/>
    <property type="project" value="UniProtKB-SubCell"/>
</dbReference>
<evidence type="ECO:0000313" key="7">
    <source>
        <dbReference type="EMBL" id="EAU46144.1"/>
    </source>
</evidence>
<dbReference type="RefSeq" id="WP_007801460.1">
    <property type="nucleotide sequence ID" value="NZ_DS022277.1"/>
</dbReference>
<feature type="transmembrane region" description="Helical" evidence="6">
    <location>
        <begin position="255"/>
        <end position="274"/>
    </location>
</feature>
<evidence type="ECO:0000313" key="8">
    <source>
        <dbReference type="Proteomes" id="UP000006230"/>
    </source>
</evidence>
<feature type="transmembrane region" description="Helical" evidence="6">
    <location>
        <begin position="281"/>
        <end position="303"/>
    </location>
</feature>
<keyword evidence="4 6" id="KW-1133">Transmembrane helix</keyword>
<feature type="transmembrane region" description="Helical" evidence="6">
    <location>
        <begin position="109"/>
        <end position="131"/>
    </location>
</feature>
<name>Q0FPR9_SALBH</name>
<comment type="caution">
    <text evidence="7">The sequence shown here is derived from an EMBL/GenBank/DDBJ whole genome shotgun (WGS) entry which is preliminary data.</text>
</comment>
<evidence type="ECO:0000256" key="3">
    <source>
        <dbReference type="ARBA" id="ARBA00022692"/>
    </source>
</evidence>
<evidence type="ECO:0000256" key="4">
    <source>
        <dbReference type="ARBA" id="ARBA00022989"/>
    </source>
</evidence>
<organism evidence="7 8">
    <name type="scientific">Salipiger bermudensis (strain DSM 26914 / JCM 13377 / KCTC 12554 / HTCC2601)</name>
    <name type="common">Pelagibaca bermudensis</name>
    <dbReference type="NCBI Taxonomy" id="314265"/>
    <lineage>
        <taxon>Bacteria</taxon>
        <taxon>Pseudomonadati</taxon>
        <taxon>Pseudomonadota</taxon>
        <taxon>Alphaproteobacteria</taxon>
        <taxon>Rhodobacterales</taxon>
        <taxon>Roseobacteraceae</taxon>
        <taxon>Salipiger</taxon>
    </lineage>
</organism>
<dbReference type="OrthoDB" id="7284468at2"/>
<dbReference type="Proteomes" id="UP000006230">
    <property type="component" value="Unassembled WGS sequence"/>
</dbReference>
<evidence type="ECO:0000256" key="5">
    <source>
        <dbReference type="ARBA" id="ARBA00023136"/>
    </source>
</evidence>
<keyword evidence="5 6" id="KW-0472">Membrane</keyword>
<feature type="transmembrane region" description="Helical" evidence="6">
    <location>
        <begin position="30"/>
        <end position="48"/>
    </location>
</feature>
<feature type="transmembrane region" description="Helical" evidence="6">
    <location>
        <begin position="138"/>
        <end position="156"/>
    </location>
</feature>
<feature type="transmembrane region" description="Helical" evidence="6">
    <location>
        <begin position="227"/>
        <end position="249"/>
    </location>
</feature>
<evidence type="ECO:0000256" key="1">
    <source>
        <dbReference type="ARBA" id="ARBA00004651"/>
    </source>
</evidence>
<feature type="transmembrane region" description="Helical" evidence="6">
    <location>
        <begin position="176"/>
        <end position="195"/>
    </location>
</feature>
<sequence length="335" mass="34005">MTTTTLNKAGDAPAGNAGFARLSATLFNEFSWIWGGLFALFLICSVVAPGVVRPAALSSLLPFAAILAITAVGMTVVIQQRGLDMSLPGTMTIAGLLFAKIGFMTGSTLLAVPLTLLIALGIGIVNGLLVAKVNITPIVVTLATNAILMGAVRAVSGGSPMTAPAELAEFSHSKLFGVPMTLVLALLFILVISVVTKRSIAGRRFVAVGQNPAAATAAGIPILRYQVATYAVAALCFAVAGMLFTGFIGSASQTAGIDYLLPAIAAVVVGGTPFSGGRGSVIASGAAALFMALLGQMVLAFGAETSVQLLVQAGAIIVAVSVRHLPDLLRWIARG</sequence>
<dbReference type="GO" id="GO:0022857">
    <property type="term" value="F:transmembrane transporter activity"/>
    <property type="evidence" value="ECO:0007669"/>
    <property type="project" value="InterPro"/>
</dbReference>
<dbReference type="STRING" id="314265.R2601_01563"/>
<keyword evidence="8" id="KW-1185">Reference proteome</keyword>
<feature type="transmembrane region" description="Helical" evidence="6">
    <location>
        <begin position="85"/>
        <end position="103"/>
    </location>
</feature>
<protein>
    <submittedName>
        <fullName evidence="7">Ribose ABC transporter permease</fullName>
    </submittedName>
</protein>
<dbReference type="EMBL" id="AATQ01000017">
    <property type="protein sequence ID" value="EAU46144.1"/>
    <property type="molecule type" value="Genomic_DNA"/>
</dbReference>
<dbReference type="Pfam" id="PF02653">
    <property type="entry name" value="BPD_transp_2"/>
    <property type="match status" value="1"/>
</dbReference>
<dbReference type="PANTHER" id="PTHR32196">
    <property type="entry name" value="ABC TRANSPORTER PERMEASE PROTEIN YPHD-RELATED-RELATED"/>
    <property type="match status" value="1"/>
</dbReference>
<dbReference type="InterPro" id="IPR001851">
    <property type="entry name" value="ABC_transp_permease"/>
</dbReference>
<gene>
    <name evidence="7" type="ORF">R2601_01563</name>
</gene>
<evidence type="ECO:0000256" key="6">
    <source>
        <dbReference type="SAM" id="Phobius"/>
    </source>
</evidence>
<evidence type="ECO:0000256" key="2">
    <source>
        <dbReference type="ARBA" id="ARBA00022475"/>
    </source>
</evidence>
<reference evidence="7 8" key="1">
    <citation type="journal article" date="2010" name="J. Bacteriol.">
        <title>Genome sequences of Pelagibaca bermudensis HTCC2601T and Maritimibacter alkaliphilus HTCC2654T, the type strains of two marine Roseobacter genera.</title>
        <authorList>
            <person name="Thrash J.C."/>
            <person name="Cho J.C."/>
            <person name="Ferriera S."/>
            <person name="Johnson J."/>
            <person name="Vergin K.L."/>
            <person name="Giovannoni S.J."/>
        </authorList>
    </citation>
    <scope>NUCLEOTIDE SEQUENCE [LARGE SCALE GENOMIC DNA]</scope>
    <source>
        <strain evidence="8">DSM 26914 / JCM 13377 / KCTC 12554 / HTCC2601</strain>
    </source>
</reference>
<feature type="transmembrane region" description="Helical" evidence="6">
    <location>
        <begin position="60"/>
        <end position="78"/>
    </location>
</feature>
<dbReference type="eggNOG" id="COG1172">
    <property type="taxonomic scope" value="Bacteria"/>
</dbReference>
<accession>Q0FPR9</accession>
<keyword evidence="2" id="KW-1003">Cell membrane</keyword>
<dbReference type="CDD" id="cd06579">
    <property type="entry name" value="TM_PBP1_transp_AraH_like"/>
    <property type="match status" value="1"/>
</dbReference>
<dbReference type="HOGENOM" id="CLU_028880_3_1_5"/>
<dbReference type="AlphaFoldDB" id="Q0FPR9"/>